<comment type="caution">
    <text evidence="2">The sequence shown here is derived from an EMBL/GenBank/DDBJ whole genome shotgun (WGS) entry which is preliminary data.</text>
</comment>
<evidence type="ECO:0000313" key="3">
    <source>
        <dbReference type="Proteomes" id="UP000279089"/>
    </source>
</evidence>
<dbReference type="Pfam" id="PF04402">
    <property type="entry name" value="SIMPL"/>
    <property type="match status" value="1"/>
</dbReference>
<protein>
    <recommendedName>
        <fullName evidence="4">DUF541 domain-containing protein</fullName>
    </recommendedName>
</protein>
<evidence type="ECO:0000313" key="2">
    <source>
        <dbReference type="EMBL" id="RPD37920.1"/>
    </source>
</evidence>
<organism evidence="2 3">
    <name type="scientific">Chitinophaga barathri</name>
    <dbReference type="NCBI Taxonomy" id="1647451"/>
    <lineage>
        <taxon>Bacteria</taxon>
        <taxon>Pseudomonadati</taxon>
        <taxon>Bacteroidota</taxon>
        <taxon>Chitinophagia</taxon>
        <taxon>Chitinophagales</taxon>
        <taxon>Chitinophagaceae</taxon>
        <taxon>Chitinophaga</taxon>
    </lineage>
</organism>
<dbReference type="AlphaFoldDB" id="A0A3N4MCZ3"/>
<sequence>MKKILLAAMVLLAASNSYSQEKETSIEVRGVAKLDREVESYYIDFAIAEEYGETEGRKPFEDLKKAFFAKAKAAGLEESRFKEDKMAYQALQYYREGTLYTFETRTKEELLKATRLANGGGVVTIAGSRLKFKPVKDDEKLYDAAFSVCKEKAASLAKALNKKLGAVLTVTDYTSPELVSEENFYYKPATDQYYYLSVKFAIE</sequence>
<dbReference type="EMBL" id="RMBX01000022">
    <property type="protein sequence ID" value="RPD37920.1"/>
    <property type="molecule type" value="Genomic_DNA"/>
</dbReference>
<evidence type="ECO:0000256" key="1">
    <source>
        <dbReference type="SAM" id="SignalP"/>
    </source>
</evidence>
<keyword evidence="3" id="KW-1185">Reference proteome</keyword>
<dbReference type="RefSeq" id="WP_120519450.1">
    <property type="nucleotide sequence ID" value="NZ_QXZY01000021.1"/>
</dbReference>
<gene>
    <name evidence="2" type="ORF">EG028_27610</name>
</gene>
<accession>A0A3N4MCZ3</accession>
<reference evidence="3" key="1">
    <citation type="submission" date="2018-11" db="EMBL/GenBank/DDBJ databases">
        <title>Chitinophaga lutea sp.nov., isolate from arsenic contaminated soil.</title>
        <authorList>
            <person name="Zong Y."/>
        </authorList>
    </citation>
    <scope>NUCLEOTIDE SEQUENCE [LARGE SCALE GENOMIC DNA]</scope>
    <source>
        <strain evidence="3">YLT18</strain>
    </source>
</reference>
<evidence type="ECO:0008006" key="4">
    <source>
        <dbReference type="Google" id="ProtNLM"/>
    </source>
</evidence>
<feature type="chain" id="PRO_5017962703" description="DUF541 domain-containing protein" evidence="1">
    <location>
        <begin position="20"/>
        <end position="203"/>
    </location>
</feature>
<dbReference type="Proteomes" id="UP000279089">
    <property type="component" value="Unassembled WGS sequence"/>
</dbReference>
<feature type="signal peptide" evidence="1">
    <location>
        <begin position="1"/>
        <end position="19"/>
    </location>
</feature>
<dbReference type="InterPro" id="IPR007497">
    <property type="entry name" value="SIMPL/DUF541"/>
</dbReference>
<name>A0A3N4MCZ3_9BACT</name>
<keyword evidence="1" id="KW-0732">Signal</keyword>
<dbReference type="OrthoDB" id="6021921at2"/>
<proteinExistence type="predicted"/>